<organism evidence="4 5">
    <name type="scientific">Alkaliphilus peptidifermentans DSM 18978</name>
    <dbReference type="NCBI Taxonomy" id="1120976"/>
    <lineage>
        <taxon>Bacteria</taxon>
        <taxon>Bacillati</taxon>
        <taxon>Bacillota</taxon>
        <taxon>Clostridia</taxon>
        <taxon>Peptostreptococcales</taxon>
        <taxon>Natronincolaceae</taxon>
        <taxon>Alkaliphilus</taxon>
    </lineage>
</organism>
<dbReference type="Pfam" id="PF00210">
    <property type="entry name" value="Ferritin"/>
    <property type="match status" value="1"/>
</dbReference>
<feature type="domain" description="Ferritin/DPS" evidence="3">
    <location>
        <begin position="19"/>
        <end position="155"/>
    </location>
</feature>
<evidence type="ECO:0000259" key="3">
    <source>
        <dbReference type="Pfam" id="PF00210"/>
    </source>
</evidence>
<evidence type="ECO:0000313" key="5">
    <source>
        <dbReference type="Proteomes" id="UP000198636"/>
    </source>
</evidence>
<accession>A0A1G5HEH1</accession>
<dbReference type="STRING" id="1120976.SAMN03080606_01988"/>
<evidence type="ECO:0000256" key="2">
    <source>
        <dbReference type="RuleBase" id="RU003875"/>
    </source>
</evidence>
<dbReference type="SUPFAM" id="SSF47240">
    <property type="entry name" value="Ferritin-like"/>
    <property type="match status" value="1"/>
</dbReference>
<dbReference type="RefSeq" id="WP_091542904.1">
    <property type="nucleotide sequence ID" value="NZ_FMUS01000011.1"/>
</dbReference>
<name>A0A1G5HEH1_9FIRM</name>
<keyword evidence="5" id="KW-1185">Reference proteome</keyword>
<gene>
    <name evidence="4" type="ORF">SAMN03080606_01988</name>
</gene>
<comment type="similarity">
    <text evidence="1 2">Belongs to the Dps family.</text>
</comment>
<reference evidence="4 5" key="1">
    <citation type="submission" date="2016-10" db="EMBL/GenBank/DDBJ databases">
        <authorList>
            <person name="de Groot N.N."/>
        </authorList>
    </citation>
    <scope>NUCLEOTIDE SEQUENCE [LARGE SCALE GENOMIC DNA]</scope>
    <source>
        <strain evidence="4 5">DSM 18978</strain>
    </source>
</reference>
<dbReference type="Proteomes" id="UP000198636">
    <property type="component" value="Unassembled WGS sequence"/>
</dbReference>
<dbReference type="InterPro" id="IPR023188">
    <property type="entry name" value="DPS_DNA-bd_CS"/>
</dbReference>
<dbReference type="AlphaFoldDB" id="A0A1G5HEH1"/>
<dbReference type="PANTHER" id="PTHR42932">
    <property type="entry name" value="GENERAL STRESS PROTEIN 20U"/>
    <property type="match status" value="1"/>
</dbReference>
<dbReference type="PRINTS" id="PR01346">
    <property type="entry name" value="HELNAPAPROT"/>
</dbReference>
<dbReference type="PANTHER" id="PTHR42932:SF1">
    <property type="entry name" value="GENERAL STRESS PROTEIN 20U"/>
    <property type="match status" value="1"/>
</dbReference>
<evidence type="ECO:0000313" key="4">
    <source>
        <dbReference type="EMBL" id="SCY62252.1"/>
    </source>
</evidence>
<dbReference type="Gene3D" id="1.20.1260.10">
    <property type="match status" value="1"/>
</dbReference>
<dbReference type="GO" id="GO:0016722">
    <property type="term" value="F:oxidoreductase activity, acting on metal ions"/>
    <property type="evidence" value="ECO:0007669"/>
    <property type="project" value="InterPro"/>
</dbReference>
<dbReference type="InterPro" id="IPR002177">
    <property type="entry name" value="DPS_DNA-bd"/>
</dbReference>
<dbReference type="OrthoDB" id="9797023at2"/>
<dbReference type="InterPro" id="IPR009078">
    <property type="entry name" value="Ferritin-like_SF"/>
</dbReference>
<evidence type="ECO:0000256" key="1">
    <source>
        <dbReference type="ARBA" id="ARBA00009497"/>
    </source>
</evidence>
<dbReference type="PIRSF" id="PIRSF005900">
    <property type="entry name" value="Dps"/>
    <property type="match status" value="1"/>
</dbReference>
<dbReference type="InterPro" id="IPR012347">
    <property type="entry name" value="Ferritin-like"/>
</dbReference>
<dbReference type="GO" id="GO:0008199">
    <property type="term" value="F:ferric iron binding"/>
    <property type="evidence" value="ECO:0007669"/>
    <property type="project" value="InterPro"/>
</dbReference>
<dbReference type="PROSITE" id="PS00818">
    <property type="entry name" value="DPS_1"/>
    <property type="match status" value="1"/>
</dbReference>
<protein>
    <submittedName>
        <fullName evidence="4">Starvation-inducible DNA-binding protein</fullName>
    </submittedName>
</protein>
<proteinExistence type="inferred from homology"/>
<sequence length="156" mass="18035">MEARIGLELKGREQVSEVFNQYLANLHVLYTKLHNYHWNVEGKNFFQLHSKLEELYDHTAEEIDEVAERILMLGFRPAATMKEYLELATLKEAESKSIKGDEIVESLLEDFSTLIIDLRKGIKLAEENDDQVSIDLMVGTLANLEKTSWMLRAYLS</sequence>
<dbReference type="EMBL" id="FMUS01000011">
    <property type="protein sequence ID" value="SCY62252.1"/>
    <property type="molecule type" value="Genomic_DNA"/>
</dbReference>
<dbReference type="InterPro" id="IPR008331">
    <property type="entry name" value="Ferritin_DPS_dom"/>
</dbReference>
<dbReference type="CDD" id="cd01043">
    <property type="entry name" value="DPS"/>
    <property type="match status" value="1"/>
</dbReference>
<keyword evidence="4" id="KW-0238">DNA-binding</keyword>
<dbReference type="GO" id="GO:0003677">
    <property type="term" value="F:DNA binding"/>
    <property type="evidence" value="ECO:0007669"/>
    <property type="project" value="UniProtKB-KW"/>
</dbReference>
<dbReference type="PROSITE" id="PS00819">
    <property type="entry name" value="DPS_2"/>
    <property type="match status" value="1"/>
</dbReference>